<dbReference type="EMBL" id="CAJOBC010004653">
    <property type="protein sequence ID" value="CAF3835906.1"/>
    <property type="molecule type" value="Genomic_DNA"/>
</dbReference>
<dbReference type="AlphaFoldDB" id="A0A814LR68"/>
<dbReference type="Proteomes" id="UP000663829">
    <property type="component" value="Unassembled WGS sequence"/>
</dbReference>
<evidence type="ECO:0000313" key="2">
    <source>
        <dbReference type="EMBL" id="CAF3835906.1"/>
    </source>
</evidence>
<sequence>MLLNSQQLVLKVQSELEPFKLEFDQYQPGLQGDNQLKLDDLFKECVNRIIEQIYNTKIIPEGAFEIRQDHHSVNYKNLFQDYFRLNNLNENFINLINDKLNKIASDQETLKDYMKTWLKLFDEISRSTVVIAACKRDQYAMFYYPVSPFFQHVIELLQTKGHITPKKLYQYIQTKNDPDMDTLQIISSSERQDVNQPVRYGKHADEIDLCPVIKPY</sequence>
<protein>
    <submittedName>
        <fullName evidence="1">Uncharacterized protein</fullName>
    </submittedName>
</protein>
<reference evidence="1" key="1">
    <citation type="submission" date="2021-02" db="EMBL/GenBank/DDBJ databases">
        <authorList>
            <person name="Nowell W R."/>
        </authorList>
    </citation>
    <scope>NUCLEOTIDE SEQUENCE</scope>
</reference>
<evidence type="ECO:0000313" key="1">
    <source>
        <dbReference type="EMBL" id="CAF1068525.1"/>
    </source>
</evidence>
<organism evidence="1 3">
    <name type="scientific">Didymodactylos carnosus</name>
    <dbReference type="NCBI Taxonomy" id="1234261"/>
    <lineage>
        <taxon>Eukaryota</taxon>
        <taxon>Metazoa</taxon>
        <taxon>Spiralia</taxon>
        <taxon>Gnathifera</taxon>
        <taxon>Rotifera</taxon>
        <taxon>Eurotatoria</taxon>
        <taxon>Bdelloidea</taxon>
        <taxon>Philodinida</taxon>
        <taxon>Philodinidae</taxon>
        <taxon>Didymodactylos</taxon>
    </lineage>
</organism>
<dbReference type="EMBL" id="CAJNOQ010004653">
    <property type="protein sequence ID" value="CAF1068525.1"/>
    <property type="molecule type" value="Genomic_DNA"/>
</dbReference>
<accession>A0A814LR68</accession>
<name>A0A814LR68_9BILA</name>
<gene>
    <name evidence="1" type="ORF">GPM918_LOCUS17151</name>
    <name evidence="2" type="ORF">SRO942_LOCUS17150</name>
</gene>
<evidence type="ECO:0000313" key="3">
    <source>
        <dbReference type="Proteomes" id="UP000663829"/>
    </source>
</evidence>
<keyword evidence="3" id="KW-1185">Reference proteome</keyword>
<proteinExistence type="predicted"/>
<comment type="caution">
    <text evidence="1">The sequence shown here is derived from an EMBL/GenBank/DDBJ whole genome shotgun (WGS) entry which is preliminary data.</text>
</comment>
<dbReference type="Proteomes" id="UP000681722">
    <property type="component" value="Unassembled WGS sequence"/>
</dbReference>